<dbReference type="RefSeq" id="WP_253455218.1">
    <property type="nucleotide sequence ID" value="NZ_JBGFFX010000005.1"/>
</dbReference>
<accession>A0ABV4E7B7</accession>
<name>A0ABV4E7B7_9GAMM</name>
<evidence type="ECO:0000313" key="3">
    <source>
        <dbReference type="Proteomes" id="UP001565243"/>
    </source>
</evidence>
<gene>
    <name evidence="2" type="ORF">AB6T85_10290</name>
</gene>
<dbReference type="Proteomes" id="UP001565243">
    <property type="component" value="Unassembled WGS sequence"/>
</dbReference>
<dbReference type="EMBL" id="JBGFFX010000005">
    <property type="protein sequence ID" value="MEY8770812.1"/>
    <property type="molecule type" value="Genomic_DNA"/>
</dbReference>
<feature type="transmembrane region" description="Helical" evidence="1">
    <location>
        <begin position="7"/>
        <end position="27"/>
    </location>
</feature>
<dbReference type="InterPro" id="IPR010351">
    <property type="entry name" value="DUF943"/>
</dbReference>
<keyword evidence="3" id="KW-1185">Reference proteome</keyword>
<reference evidence="2 3" key="1">
    <citation type="submission" date="2024-07" db="EMBL/GenBank/DDBJ databases">
        <authorList>
            <person name="Hebao G."/>
        </authorList>
    </citation>
    <scope>NUCLEOTIDE SEQUENCE [LARGE SCALE GENOMIC DNA]</scope>
    <source>
        <strain evidence="2 3">ACCC 02193</strain>
    </source>
</reference>
<sequence length="154" mass="17946">MKTNKKLLSTLLLVGSASLVYVFWLFFRPVVIVAVHEDGNFSDVIVKNVPFTERGKIAWWLKNKDKLKNRYGIPKPALYGNYTISFWLFGDGYKEEGKYDRLCFKDMQTDKNCIDKNRVFSIDKSKNKGTIFVVYDGDDYRLEENGEVIKIDHN</sequence>
<protein>
    <submittedName>
        <fullName evidence="2">DUF943 family protein</fullName>
    </submittedName>
</protein>
<proteinExistence type="predicted"/>
<keyword evidence="1" id="KW-1133">Transmembrane helix</keyword>
<keyword evidence="1" id="KW-0472">Membrane</keyword>
<organism evidence="2 3">
    <name type="scientific">Erwinia aeris</name>
    <dbReference type="NCBI Taxonomy" id="3239803"/>
    <lineage>
        <taxon>Bacteria</taxon>
        <taxon>Pseudomonadati</taxon>
        <taxon>Pseudomonadota</taxon>
        <taxon>Gammaproteobacteria</taxon>
        <taxon>Enterobacterales</taxon>
        <taxon>Erwiniaceae</taxon>
        <taxon>Erwinia</taxon>
    </lineage>
</organism>
<evidence type="ECO:0000256" key="1">
    <source>
        <dbReference type="SAM" id="Phobius"/>
    </source>
</evidence>
<evidence type="ECO:0000313" key="2">
    <source>
        <dbReference type="EMBL" id="MEY8770812.1"/>
    </source>
</evidence>
<keyword evidence="1" id="KW-0812">Transmembrane</keyword>
<comment type="caution">
    <text evidence="2">The sequence shown here is derived from an EMBL/GenBank/DDBJ whole genome shotgun (WGS) entry which is preliminary data.</text>
</comment>
<dbReference type="Pfam" id="PF06092">
    <property type="entry name" value="DUF943"/>
    <property type="match status" value="1"/>
</dbReference>